<feature type="non-terminal residue" evidence="3">
    <location>
        <position position="150"/>
    </location>
</feature>
<dbReference type="InterPro" id="IPR003344">
    <property type="entry name" value="Big_1_dom"/>
</dbReference>
<feature type="domain" description="Big-1" evidence="2">
    <location>
        <begin position="54"/>
        <end position="150"/>
    </location>
</feature>
<dbReference type="InterPro" id="IPR013783">
    <property type="entry name" value="Ig-like_fold"/>
</dbReference>
<dbReference type="PROSITE" id="PS51127">
    <property type="entry name" value="BIG1"/>
    <property type="match status" value="1"/>
</dbReference>
<dbReference type="SUPFAM" id="SSF49373">
    <property type="entry name" value="Invasin/intimin cell-adhesion fragments"/>
    <property type="match status" value="1"/>
</dbReference>
<evidence type="ECO:0000259" key="2">
    <source>
        <dbReference type="PROSITE" id="PS51127"/>
    </source>
</evidence>
<name>A0A383EQP6_9ZZZZ</name>
<gene>
    <name evidence="3" type="ORF">METZ01_LOCUS511935</name>
</gene>
<proteinExistence type="inferred from homology"/>
<dbReference type="Gene3D" id="2.60.40.10">
    <property type="entry name" value="Immunoglobulins"/>
    <property type="match status" value="1"/>
</dbReference>
<dbReference type="EMBL" id="UINC01227967">
    <property type="protein sequence ID" value="SVE59081.1"/>
    <property type="molecule type" value="Genomic_DNA"/>
</dbReference>
<protein>
    <recommendedName>
        <fullName evidence="2">Big-1 domain-containing protein</fullName>
    </recommendedName>
</protein>
<evidence type="ECO:0000313" key="3">
    <source>
        <dbReference type="EMBL" id="SVE59081.1"/>
    </source>
</evidence>
<dbReference type="AlphaFoldDB" id="A0A383EQP6"/>
<organism evidence="3">
    <name type="scientific">marine metagenome</name>
    <dbReference type="NCBI Taxonomy" id="408172"/>
    <lineage>
        <taxon>unclassified sequences</taxon>
        <taxon>metagenomes</taxon>
        <taxon>ecological metagenomes</taxon>
    </lineage>
</organism>
<evidence type="ECO:0000256" key="1">
    <source>
        <dbReference type="ARBA" id="ARBA00010116"/>
    </source>
</evidence>
<comment type="similarity">
    <text evidence="1">Belongs to the intimin/invasin family.</text>
</comment>
<sequence>MEKIMVLRLVTKLATLLTVTFLLSCGGESGGSGAGGLVSSTDTGTDAVGSGSISLSLLDGDGEALTSVNGYEVGQLTAEVKDSGGDPVASMVVTFASTIGVTDVLTALTNDSGIAVIELRAGSTAGAGEATASVTVEGESLTSDAVGLET</sequence>
<dbReference type="InterPro" id="IPR008964">
    <property type="entry name" value="Invasin/intimin_cell_adhesion"/>
</dbReference>
<dbReference type="PROSITE" id="PS51257">
    <property type="entry name" value="PROKAR_LIPOPROTEIN"/>
    <property type="match status" value="1"/>
</dbReference>
<feature type="non-terminal residue" evidence="3">
    <location>
        <position position="1"/>
    </location>
</feature>
<reference evidence="3" key="1">
    <citation type="submission" date="2018-05" db="EMBL/GenBank/DDBJ databases">
        <authorList>
            <person name="Lanie J.A."/>
            <person name="Ng W.-L."/>
            <person name="Kazmierczak K.M."/>
            <person name="Andrzejewski T.M."/>
            <person name="Davidsen T.M."/>
            <person name="Wayne K.J."/>
            <person name="Tettelin H."/>
            <person name="Glass J.I."/>
            <person name="Rusch D."/>
            <person name="Podicherti R."/>
            <person name="Tsui H.-C.T."/>
            <person name="Winkler M.E."/>
        </authorList>
    </citation>
    <scope>NUCLEOTIDE SEQUENCE</scope>
</reference>
<accession>A0A383EQP6</accession>